<accession>A0A5M1DVY3</accession>
<organism evidence="2">
    <name type="scientific">Campylobacter upsaliensis</name>
    <dbReference type="NCBI Taxonomy" id="28080"/>
    <lineage>
        <taxon>Bacteria</taxon>
        <taxon>Pseudomonadati</taxon>
        <taxon>Campylobacterota</taxon>
        <taxon>Epsilonproteobacteria</taxon>
        <taxon>Campylobacterales</taxon>
        <taxon>Campylobacteraceae</taxon>
        <taxon>Campylobacter</taxon>
    </lineage>
</organism>
<gene>
    <name evidence="2" type="ORF">FSE91_07425</name>
</gene>
<proteinExistence type="predicted"/>
<dbReference type="InterPro" id="IPR058078">
    <property type="entry name" value="Cj0814-like"/>
</dbReference>
<dbReference type="RefSeq" id="WP_214146419.1">
    <property type="nucleotide sequence ID" value="NZ_JAHCYT010000009.1"/>
</dbReference>
<dbReference type="EMBL" id="AAJCUB010000033">
    <property type="protein sequence ID" value="ECK6930628.1"/>
    <property type="molecule type" value="Genomic_DNA"/>
</dbReference>
<name>A0A5M1DVY3_CAMUP</name>
<protein>
    <submittedName>
        <fullName evidence="2">Uncharacterized protein</fullName>
    </submittedName>
</protein>
<feature type="region of interest" description="Disordered" evidence="1">
    <location>
        <begin position="255"/>
        <end position="280"/>
    </location>
</feature>
<reference evidence="2" key="1">
    <citation type="submission" date="2019-08" db="EMBL/GenBank/DDBJ databases">
        <authorList>
            <consortium name="GenomeTrakr network: Whole genome sequencing for foodborne pathogen traceback"/>
        </authorList>
    </citation>
    <scope>NUCLEOTIDE SEQUENCE</scope>
    <source>
        <strain evidence="2">TTU_623</strain>
    </source>
</reference>
<evidence type="ECO:0000313" key="2">
    <source>
        <dbReference type="EMBL" id="ECK6930628.1"/>
    </source>
</evidence>
<evidence type="ECO:0000256" key="1">
    <source>
        <dbReference type="SAM" id="MobiDB-lite"/>
    </source>
</evidence>
<feature type="compositionally biased region" description="Basic and acidic residues" evidence="1">
    <location>
        <begin position="255"/>
        <end position="264"/>
    </location>
</feature>
<sequence>MINASYINNPYKNGYSIQKSNQTQAADKILGYGVDKEGFFTSDFNEAAKIPKDYKIDATQMQSLVKNLSQNKNFDTINFIKTLENTYKVFSSLMEISKNALPLGFEMDKNSFAILKIYDNAQDLENNFLSNVNSYQGNKVIINLKDLNLKDQSFMNFASVILNQFGGGYLIEGQSNIGGKLMGFDKNMDKNQIQDLSNFIKNNSFIANGSMEKLMEALDLFSSNLNIEEFKQKWLNLTTNLEPSNKTIEQIAREDLKAKEEQKPRTPIQSESQNKETYKDDNAKNKLLKKLLENKFGKSEELELLFGIKFSDDKMGEFSKILSKNTAKSVDIKA</sequence>
<dbReference type="AlphaFoldDB" id="A0A5M1DVY3"/>
<dbReference type="NCBIfam" id="NF046095">
    <property type="entry name" value="flg_dep_Cj0814"/>
    <property type="match status" value="1"/>
</dbReference>
<comment type="caution">
    <text evidence="2">The sequence shown here is derived from an EMBL/GenBank/DDBJ whole genome shotgun (WGS) entry which is preliminary data.</text>
</comment>